<accession>A0A067Z622</accession>
<feature type="region of interest" description="Disordered" evidence="1">
    <location>
        <begin position="165"/>
        <end position="229"/>
    </location>
</feature>
<feature type="compositionally biased region" description="Pro residues" evidence="1">
    <location>
        <begin position="219"/>
        <end position="229"/>
    </location>
</feature>
<dbReference type="EMBL" id="CP004373">
    <property type="protein sequence ID" value="AHK71090.1"/>
    <property type="molecule type" value="Genomic_DNA"/>
</dbReference>
<dbReference type="Proteomes" id="UP000031656">
    <property type="component" value="Chromosome"/>
</dbReference>
<evidence type="ECO:0000313" key="3">
    <source>
        <dbReference type="EMBL" id="AHK71090.1"/>
    </source>
</evidence>
<dbReference type="Pfam" id="PF09923">
    <property type="entry name" value="DUF2155"/>
    <property type="match status" value="1"/>
</dbReference>
<protein>
    <recommendedName>
        <fullName evidence="5">DUF2155 domain-containing protein</fullName>
    </recommendedName>
</protein>
<sequence>MMKLWSDRVLPCGAAGMILLAGISGARAATGVAPPAMYPAATWQGQSQAVVRVLDRLDAHLELLTIPVGGSATYHGLSVGVEACVSRPQTLASDAGALLHLKDSSDPQRPPFDGWMLAQEPSVATYGSPLYDVRVVSCAGAPTAPQAGPLPVVKAPVLASAEVPVEEGGDAPASQPGSASGGPVPLAPDSHNPIPLAPPSGAAPSLAPAMPAQSSGQPLSPPEADPGLE</sequence>
<evidence type="ECO:0000313" key="4">
    <source>
        <dbReference type="Proteomes" id="UP000031656"/>
    </source>
</evidence>
<dbReference type="AlphaFoldDB" id="A0A067Z622"/>
<evidence type="ECO:0000256" key="1">
    <source>
        <dbReference type="SAM" id="MobiDB-lite"/>
    </source>
</evidence>
<dbReference type="HOGENOM" id="CLU_078751_0_0_5"/>
<keyword evidence="2" id="KW-0732">Signal</keyword>
<proteinExistence type="predicted"/>
<gene>
    <name evidence="3" type="ORF">GLS_c11860</name>
</gene>
<feature type="chain" id="PRO_5001650317" description="DUF2155 domain-containing protein" evidence="2">
    <location>
        <begin position="29"/>
        <end position="229"/>
    </location>
</feature>
<name>A0A067Z622_GLUOY</name>
<feature type="signal peptide" evidence="2">
    <location>
        <begin position="1"/>
        <end position="28"/>
    </location>
</feature>
<dbReference type="RefSeq" id="WP_052327495.1">
    <property type="nucleotide sequence ID" value="NZ_CP004373.1"/>
</dbReference>
<reference evidence="3 4" key="1">
    <citation type="journal article" date="2015" name="Appl. Microbiol. Biotechnol.">
        <title>The consequence of an additional NADH dehydrogenase paralog on the growth of Gluconobacter oxydans DSM3504.</title>
        <authorList>
            <person name="Kostner D."/>
            <person name="Luchterhand B."/>
            <person name="Junker A."/>
            <person name="Volland S."/>
            <person name="Daniel R."/>
            <person name="Buchs J."/>
            <person name="Liebl W."/>
            <person name="Ehrenreich A."/>
        </authorList>
    </citation>
    <scope>NUCLEOTIDE SEQUENCE [LARGE SCALE GENOMIC DNA]</scope>
    <source>
        <strain evidence="3">DSM 3504</strain>
    </source>
</reference>
<feature type="compositionally biased region" description="Low complexity" evidence="1">
    <location>
        <begin position="199"/>
        <end position="215"/>
    </location>
</feature>
<evidence type="ECO:0008006" key="5">
    <source>
        <dbReference type="Google" id="ProtNLM"/>
    </source>
</evidence>
<dbReference type="KEGG" id="goy:GLS_c11860"/>
<evidence type="ECO:0000256" key="2">
    <source>
        <dbReference type="SAM" id="SignalP"/>
    </source>
</evidence>
<dbReference type="InterPro" id="IPR019225">
    <property type="entry name" value="DUF2155"/>
</dbReference>
<organism evidence="3 4">
    <name type="scientific">Gluconobacter oxydans DSM 3504</name>
    <dbReference type="NCBI Taxonomy" id="1288313"/>
    <lineage>
        <taxon>Bacteria</taxon>
        <taxon>Pseudomonadati</taxon>
        <taxon>Pseudomonadota</taxon>
        <taxon>Alphaproteobacteria</taxon>
        <taxon>Acetobacterales</taxon>
        <taxon>Acetobacteraceae</taxon>
        <taxon>Gluconobacter</taxon>
    </lineage>
</organism>
<dbReference type="GeneID" id="56905422"/>